<dbReference type="EMBL" id="JBHPBY010000501">
    <property type="protein sequence ID" value="MFC1853435.1"/>
    <property type="molecule type" value="Genomic_DNA"/>
</dbReference>
<evidence type="ECO:0000313" key="3">
    <source>
        <dbReference type="Proteomes" id="UP001594351"/>
    </source>
</evidence>
<feature type="coiled-coil region" evidence="1">
    <location>
        <begin position="22"/>
        <end position="79"/>
    </location>
</feature>
<feature type="non-terminal residue" evidence="2">
    <location>
        <position position="202"/>
    </location>
</feature>
<name>A0ABV6Z4Q8_UNCC1</name>
<sequence>MTVANLTDFQINKHPAIVTRRKNSLERECKKQEKKRTSFLNSLSKVKHKNQELKLYRELDKLEKKIKDLRDQKKNIETLGFILEGKNRRRPGRRIKKMFSKLRRTQEKIVYFRDYLFNVFQDKVGVLIALDFIDENLQLLSQAEICKYLYIQELFVTQLIVEGIIEEQDDLELNALLNCIGQAERRRDGRRKQIAHPFKRSL</sequence>
<evidence type="ECO:0000313" key="2">
    <source>
        <dbReference type="EMBL" id="MFC1853435.1"/>
    </source>
</evidence>
<evidence type="ECO:0000256" key="1">
    <source>
        <dbReference type="SAM" id="Coils"/>
    </source>
</evidence>
<dbReference type="Gene3D" id="1.10.3380.30">
    <property type="match status" value="1"/>
</dbReference>
<gene>
    <name evidence="2" type="ORF">ACFL27_24830</name>
</gene>
<reference evidence="2 3" key="1">
    <citation type="submission" date="2024-09" db="EMBL/GenBank/DDBJ databases">
        <title>Laminarin stimulates single cell rates of sulfate reduction while oxygen inhibits transcriptomic activity in coastal marine sediment.</title>
        <authorList>
            <person name="Lindsay M."/>
            <person name="Orcutt B."/>
            <person name="Emerson D."/>
            <person name="Stepanauskas R."/>
            <person name="D'Angelo T."/>
        </authorList>
    </citation>
    <scope>NUCLEOTIDE SEQUENCE [LARGE SCALE GENOMIC DNA]</scope>
    <source>
        <strain evidence="2">SAG AM-311-K15</strain>
    </source>
</reference>
<comment type="caution">
    <text evidence="2">The sequence shown here is derived from an EMBL/GenBank/DDBJ whole genome shotgun (WGS) entry which is preliminary data.</text>
</comment>
<keyword evidence="1" id="KW-0175">Coiled coil</keyword>
<keyword evidence="3" id="KW-1185">Reference proteome</keyword>
<proteinExistence type="predicted"/>
<dbReference type="Proteomes" id="UP001594351">
    <property type="component" value="Unassembled WGS sequence"/>
</dbReference>
<accession>A0ABV6Z4Q8</accession>
<organism evidence="2 3">
    <name type="scientific">candidate division CSSED10-310 bacterium</name>
    <dbReference type="NCBI Taxonomy" id="2855610"/>
    <lineage>
        <taxon>Bacteria</taxon>
        <taxon>Bacteria division CSSED10-310</taxon>
    </lineage>
</organism>
<protein>
    <submittedName>
        <fullName evidence="2">Uncharacterized protein</fullName>
    </submittedName>
</protein>